<dbReference type="EMBL" id="FIZY01000017">
    <property type="protein sequence ID" value="CZF82340.1"/>
    <property type="molecule type" value="Genomic_DNA"/>
</dbReference>
<dbReference type="GO" id="GO:0016020">
    <property type="term" value="C:membrane"/>
    <property type="evidence" value="ECO:0007669"/>
    <property type="project" value="InterPro"/>
</dbReference>
<keyword evidence="2" id="KW-1185">Reference proteome</keyword>
<reference evidence="2" key="1">
    <citation type="submission" date="2016-02" db="EMBL/GenBank/DDBJ databases">
        <authorList>
            <person name="Rodrigo-Torres Lidia"/>
            <person name="Arahal R.David."/>
        </authorList>
    </citation>
    <scope>NUCLEOTIDE SEQUENCE [LARGE SCALE GENOMIC DNA]</scope>
    <source>
        <strain evidence="2">CECT 8713</strain>
    </source>
</reference>
<evidence type="ECO:0000313" key="1">
    <source>
        <dbReference type="EMBL" id="CZF82340.1"/>
    </source>
</evidence>
<sequence>MSENDFTYFLKRTFLLGLPLALQSLLFSSGGFIDNLMVSQLGTEEVAASGIGARVFWFTGIFIGAPEQGWEYC</sequence>
<proteinExistence type="predicted"/>
<dbReference type="AlphaFoldDB" id="A0A128F781"/>
<organism evidence="1 2">
    <name type="scientific">Grimontia marina</name>
    <dbReference type="NCBI Taxonomy" id="646534"/>
    <lineage>
        <taxon>Bacteria</taxon>
        <taxon>Pseudomonadati</taxon>
        <taxon>Pseudomonadota</taxon>
        <taxon>Gammaproteobacteria</taxon>
        <taxon>Vibrionales</taxon>
        <taxon>Vibrionaceae</taxon>
        <taxon>Grimontia</taxon>
    </lineage>
</organism>
<dbReference type="GO" id="GO:0042910">
    <property type="term" value="F:xenobiotic transmembrane transporter activity"/>
    <property type="evidence" value="ECO:0007669"/>
    <property type="project" value="InterPro"/>
</dbReference>
<evidence type="ECO:0000313" key="2">
    <source>
        <dbReference type="Proteomes" id="UP000073601"/>
    </source>
</evidence>
<dbReference type="GO" id="GO:0015297">
    <property type="term" value="F:antiporter activity"/>
    <property type="evidence" value="ECO:0007669"/>
    <property type="project" value="InterPro"/>
</dbReference>
<dbReference type="InterPro" id="IPR002528">
    <property type="entry name" value="MATE_fam"/>
</dbReference>
<gene>
    <name evidence="1" type="ORF">GMA8713_02186</name>
</gene>
<protein>
    <submittedName>
        <fullName evidence="1">MatE</fullName>
    </submittedName>
</protein>
<name>A0A128F781_9GAMM</name>
<accession>A0A128F781</accession>
<dbReference type="Pfam" id="PF01554">
    <property type="entry name" value="MatE"/>
    <property type="match status" value="1"/>
</dbReference>
<dbReference type="Proteomes" id="UP000073601">
    <property type="component" value="Unassembled WGS sequence"/>
</dbReference>